<proteinExistence type="predicted"/>
<sequence length="104" mass="10878">MSVSGAVASKKQARTRIGRATVCAATLVLLSLSLGGCSTSIADLPFEGPSDAPERAHDVSAYPAVHDLPAPRDQTAMDPAEQARIEKELIAARDHQSQVSPDAK</sequence>
<dbReference type="KEGG" id="nha:Nham_2311"/>
<organism evidence="1 2">
    <name type="scientific">Nitrobacter hamburgensis (strain DSM 10229 / NCIMB 13809 / X14)</name>
    <dbReference type="NCBI Taxonomy" id="323097"/>
    <lineage>
        <taxon>Bacteria</taxon>
        <taxon>Pseudomonadati</taxon>
        <taxon>Pseudomonadota</taxon>
        <taxon>Alphaproteobacteria</taxon>
        <taxon>Hyphomicrobiales</taxon>
        <taxon>Nitrobacteraceae</taxon>
        <taxon>Nitrobacter</taxon>
    </lineage>
</organism>
<accession>Q1QKZ4</accession>
<evidence type="ECO:0000313" key="1">
    <source>
        <dbReference type="EMBL" id="ABE63103.1"/>
    </source>
</evidence>
<reference evidence="1 2" key="1">
    <citation type="submission" date="2006-03" db="EMBL/GenBank/DDBJ databases">
        <title>Complete sequence of chromosome of Nitrobacter hamburgensis X14.</title>
        <authorList>
            <consortium name="US DOE Joint Genome Institute"/>
            <person name="Copeland A."/>
            <person name="Lucas S."/>
            <person name="Lapidus A."/>
            <person name="Barry K."/>
            <person name="Detter J.C."/>
            <person name="Glavina del Rio T."/>
            <person name="Hammon N."/>
            <person name="Israni S."/>
            <person name="Dalin E."/>
            <person name="Tice H."/>
            <person name="Pitluck S."/>
            <person name="Chain P."/>
            <person name="Malfatti S."/>
            <person name="Shin M."/>
            <person name="Vergez L."/>
            <person name="Schmutz J."/>
            <person name="Larimer F."/>
            <person name="Land M."/>
            <person name="Hauser L."/>
            <person name="Kyrpides N."/>
            <person name="Ivanova N."/>
            <person name="Ward B."/>
            <person name="Arp D."/>
            <person name="Klotz M."/>
            <person name="Stein L."/>
            <person name="O'Mullan G."/>
            <person name="Starkenburg S."/>
            <person name="Sayavedra L."/>
            <person name="Poret-Peterson A.T."/>
            <person name="Gentry M.E."/>
            <person name="Bruce D."/>
            <person name="Richardson P."/>
        </authorList>
    </citation>
    <scope>NUCLEOTIDE SEQUENCE [LARGE SCALE GENOMIC DNA]</scope>
    <source>
        <strain evidence="2">DSM 10229 / NCIMB 13809 / X14</strain>
    </source>
</reference>
<evidence type="ECO:0000313" key="2">
    <source>
        <dbReference type="Proteomes" id="UP000001953"/>
    </source>
</evidence>
<dbReference type="eggNOG" id="ENOG50313JS">
    <property type="taxonomic scope" value="Bacteria"/>
</dbReference>
<dbReference type="EMBL" id="CP000319">
    <property type="protein sequence ID" value="ABE63103.1"/>
    <property type="molecule type" value="Genomic_DNA"/>
</dbReference>
<name>Q1QKZ4_NITHX</name>
<gene>
    <name evidence="1" type="ordered locus">Nham_2311</name>
</gene>
<dbReference type="HOGENOM" id="CLU_169681_1_0_5"/>
<dbReference type="AlphaFoldDB" id="Q1QKZ4"/>
<dbReference type="RefSeq" id="WP_011510779.1">
    <property type="nucleotide sequence ID" value="NC_007964.1"/>
</dbReference>
<dbReference type="Proteomes" id="UP000001953">
    <property type="component" value="Chromosome"/>
</dbReference>
<keyword evidence="2" id="KW-1185">Reference proteome</keyword>
<protein>
    <submittedName>
        <fullName evidence="1">Uncharacterized protein</fullName>
    </submittedName>
</protein>
<dbReference type="STRING" id="323097.Nham_2311"/>